<feature type="compositionally biased region" description="Polar residues" evidence="3">
    <location>
        <begin position="846"/>
        <end position="859"/>
    </location>
</feature>
<feature type="region of interest" description="Disordered" evidence="3">
    <location>
        <begin position="697"/>
        <end position="859"/>
    </location>
</feature>
<evidence type="ECO:0000259" key="4">
    <source>
        <dbReference type="PROSITE" id="PS50102"/>
    </source>
</evidence>
<evidence type="ECO:0000256" key="1">
    <source>
        <dbReference type="ARBA" id="ARBA00022884"/>
    </source>
</evidence>
<dbReference type="InterPro" id="IPR000504">
    <property type="entry name" value="RRM_dom"/>
</dbReference>
<feature type="compositionally biased region" description="Low complexity" evidence="3">
    <location>
        <begin position="927"/>
        <end position="940"/>
    </location>
</feature>
<feature type="region of interest" description="Disordered" evidence="3">
    <location>
        <begin position="1158"/>
        <end position="1188"/>
    </location>
</feature>
<dbReference type="FunFam" id="3.30.70.330:FF:000653">
    <property type="entry name" value="AGAP002654-PB"/>
    <property type="match status" value="1"/>
</dbReference>
<feature type="compositionally biased region" description="Low complexity" evidence="3">
    <location>
        <begin position="823"/>
        <end position="845"/>
    </location>
</feature>
<feature type="compositionally biased region" description="Basic and acidic residues" evidence="3">
    <location>
        <begin position="31"/>
        <end position="40"/>
    </location>
</feature>
<feature type="compositionally biased region" description="Low complexity" evidence="3">
    <location>
        <begin position="1094"/>
        <end position="1107"/>
    </location>
</feature>
<dbReference type="VEuPathDB" id="VectorBase:ACHR001927"/>
<keyword evidence="6" id="KW-1185">Reference proteome</keyword>
<feature type="compositionally biased region" description="Low complexity" evidence="3">
    <location>
        <begin position="748"/>
        <end position="806"/>
    </location>
</feature>
<feature type="domain" description="RRM" evidence="4">
    <location>
        <begin position="40"/>
        <end position="113"/>
    </location>
</feature>
<feature type="compositionally biased region" description="Basic and acidic residues" evidence="3">
    <location>
        <begin position="394"/>
        <end position="412"/>
    </location>
</feature>
<evidence type="ECO:0000313" key="5">
    <source>
        <dbReference type="EnsemblMetazoa" id="ACHR001927-PA"/>
    </source>
</evidence>
<feature type="compositionally biased region" description="Low complexity" evidence="3">
    <location>
        <begin position="1034"/>
        <end position="1055"/>
    </location>
</feature>
<dbReference type="InterPro" id="IPR050502">
    <property type="entry name" value="Euk_RNA-bind_prot"/>
</dbReference>
<feature type="compositionally biased region" description="Gly residues" evidence="3">
    <location>
        <begin position="915"/>
        <end position="926"/>
    </location>
</feature>
<feature type="compositionally biased region" description="Low complexity" evidence="3">
    <location>
        <begin position="647"/>
        <end position="668"/>
    </location>
</feature>
<dbReference type="SUPFAM" id="SSF54928">
    <property type="entry name" value="RNA-binding domain, RBD"/>
    <property type="match status" value="3"/>
</dbReference>
<dbReference type="FunFam" id="3.30.70.330:FF:000892">
    <property type="entry name" value="AGAP002655-PA"/>
    <property type="match status" value="1"/>
</dbReference>
<keyword evidence="1 2" id="KW-0694">RNA-binding</keyword>
<feature type="compositionally biased region" description="Low complexity" evidence="3">
    <location>
        <begin position="1063"/>
        <end position="1077"/>
    </location>
</feature>
<dbReference type="PROSITE" id="PS50102">
    <property type="entry name" value="RRM"/>
    <property type="match status" value="3"/>
</dbReference>
<feature type="region of interest" description="Disordered" evidence="3">
    <location>
        <begin position="644"/>
        <end position="668"/>
    </location>
</feature>
<feature type="domain" description="RRM" evidence="4">
    <location>
        <begin position="206"/>
        <end position="285"/>
    </location>
</feature>
<dbReference type="Gene3D" id="3.30.70.330">
    <property type="match status" value="5"/>
</dbReference>
<dbReference type="EnsemblMetazoa" id="ACHR001927-RA">
    <property type="protein sequence ID" value="ACHR001927-PA"/>
    <property type="gene ID" value="ACHR001927"/>
</dbReference>
<feature type="compositionally biased region" description="Low complexity" evidence="3">
    <location>
        <begin position="983"/>
        <end position="993"/>
    </location>
</feature>
<feature type="compositionally biased region" description="Low complexity" evidence="3">
    <location>
        <begin position="963"/>
        <end position="972"/>
    </location>
</feature>
<dbReference type="Pfam" id="PF00076">
    <property type="entry name" value="RRM_1"/>
    <property type="match status" value="4"/>
</dbReference>
<dbReference type="SMART" id="SM00360">
    <property type="entry name" value="RRM"/>
    <property type="match status" value="5"/>
</dbReference>
<dbReference type="GO" id="GO:0003729">
    <property type="term" value="F:mRNA binding"/>
    <property type="evidence" value="ECO:0007669"/>
    <property type="project" value="TreeGrafter"/>
</dbReference>
<feature type="region of interest" description="Disordered" evidence="3">
    <location>
        <begin position="892"/>
        <end position="942"/>
    </location>
</feature>
<feature type="compositionally biased region" description="Gly residues" evidence="3">
    <location>
        <begin position="730"/>
        <end position="747"/>
    </location>
</feature>
<dbReference type="InterPro" id="IPR035979">
    <property type="entry name" value="RBD_domain_sf"/>
</dbReference>
<feature type="domain" description="RRM" evidence="4">
    <location>
        <begin position="293"/>
        <end position="371"/>
    </location>
</feature>
<feature type="compositionally biased region" description="Gly residues" evidence="3">
    <location>
        <begin position="1083"/>
        <end position="1093"/>
    </location>
</feature>
<accession>A0A182JTU5</accession>
<sequence length="1486" mass="158223">MTDTEKNAPAATAEPKVEETPNAENDGTEGDVQKDNEHQRTINVGNLPKDITEQQLRDHFTGHEVERVEIYHYLRNTLALLVFKEKAAAQKACEEKDGSMLNERRLRIHIEYITIRYTKKDVIVVVVDDDMTEEKLYDSVKEHCEVTQVFIFYPLGYVHLGKDVDKASVLEKLNAGGLKAYDVNGRDQNQHVDLWRAAKLFFRNRNRVQLLNIPQKWVENTEELKKACSEAGTITEAIANNVSQGSSNYYARIFFETEEQAAKAAELLNGKVFEGKRIHALHLSSALLPDYKTSVYLAPLERTVTEEEVYEHFKQFGEIDFVNRRNCGENAIVCYKTSEAAEKALACTTFPAPTEADKEATKTIAVKRYDGPLVLRASGVKRKAATSGTQRTSADGKTREPRPAGGSDREKSHKDILQKLQAFYPVYVSNIPFSCPAHVIREFFSTVGGEVKFIFSPQHYHPYRLSSPQPVKTAMVYYTRRNDMLNAIKQLDKKMLNNQHLHVLPGRGDTNFNQQKTVKLSKITESLSEDAIFRKMRPLGKVVRLTKKNRSLAFVEFADGADVEKVLKMKQDELPINCVFSKITKDVSRRLYNESDPRILGTIVRLLRRNPKMLNKTTGAGPLMSGNNAVGGSPGGFGGGKRPRMNGPPGFGNVPPFNPNNGGNNLNNNQAIQDLLRLAFMSGKNVGESLAAGGGNVVGNQGPSRGGGGGGGSFNNADPPISNQGSGNNAFGGGDGGFGAGGGGGGRNMNNRNQNMNFRGGNRNNQNNNVGGNRGLGNNSNSNAGNSNFGNQNQNNIGGSGPRSSGGALGGSGNSNSGGGGMMNNRNNMNNMNNRNNGNNMNMNNKRTAGGSNNLQQQNSALPAGGVVAAVGGGNMNKGSGGMRGNNNQGMSGGGSGMGSGGGGNMNLNRSNNSMGGGGGGMGGGSNRNNRNNFNDNSSFGGVGGGSNSNSFGVASNNFSNDNFGGSRNNDSYSNDNFGGGRNDSYSSDNNFGGNSGGGRNNFGGNRNNDSYGSNRNDNFGGAGSSNFGGGNSFGNNSRFNNDNDGPFSGNNSGSNAGGGNNSFGVNNRGNNSSNSRFSDDNIGGGGGYGVGGNTNNRGNNFNDSGNNFGGNNRGSGGNQKPQGLFNLGGGGGSGGGSLGGGGNMSYNNNFGGGNSNNSGGNNFRNNDNKGGWNSNNSGLGGGRSNNNQDNIGRLAGIIHLLLRRWDHHRLDTKQGSVRASFNCDTFDDERYYQSITPTPALPVPATIQAVAPATAVTTVITSDNSFQSEYIPVPRGDERYEFAASMMPRDTRMYEPGGLVSASGPIGDTTGVGAGGGGGGSLSNAGPPPPVVPLTYRGDERHYYPVVSTITSSYLLDNRQYEQSLNSPSMMHERLYQPTTHTITSGMLYNERSHYETASIAAVGGAGPPPPPHLSSLSNNSDCHAVDIMMRSDASVAAAAAAAAAGIEHAEASWRAEMMERQDEIDRQYLVLLPREDKIEPQDDL</sequence>
<name>A0A182JTU5_9DIPT</name>
<feature type="compositionally biased region" description="Gly residues" evidence="3">
    <location>
        <begin position="1108"/>
        <end position="1118"/>
    </location>
</feature>
<reference evidence="6" key="1">
    <citation type="submission" date="2013-03" db="EMBL/GenBank/DDBJ databases">
        <title>The Genome Sequence of Anopheles christyi ACHKN1017.</title>
        <authorList>
            <consortium name="The Broad Institute Genomics Platform"/>
            <person name="Neafsey D.E."/>
            <person name="Besansky N."/>
            <person name="Walker B."/>
            <person name="Young S.K."/>
            <person name="Zeng Q."/>
            <person name="Gargeya S."/>
            <person name="Fitzgerald M."/>
            <person name="Haas B."/>
            <person name="Abouelleil A."/>
            <person name="Allen A.W."/>
            <person name="Alvarado L."/>
            <person name="Arachchi H.M."/>
            <person name="Berlin A.M."/>
            <person name="Chapman S.B."/>
            <person name="Gainer-Dewar J."/>
            <person name="Goldberg J."/>
            <person name="Griggs A."/>
            <person name="Gujja S."/>
            <person name="Hansen M."/>
            <person name="Howarth C."/>
            <person name="Imamovic A."/>
            <person name="Ireland A."/>
            <person name="Larimer J."/>
            <person name="McCowan C."/>
            <person name="Murphy C."/>
            <person name="Pearson M."/>
            <person name="Poon T.W."/>
            <person name="Priest M."/>
            <person name="Roberts A."/>
            <person name="Saif S."/>
            <person name="Shea T."/>
            <person name="Sisk P."/>
            <person name="Sykes S."/>
            <person name="Wortman J."/>
            <person name="Nusbaum C."/>
            <person name="Birren B."/>
        </authorList>
    </citation>
    <scope>NUCLEOTIDE SEQUENCE [LARGE SCALE GENOMIC DNA]</scope>
    <source>
        <strain evidence="6">ACHKN1017</strain>
    </source>
</reference>
<evidence type="ECO:0000313" key="6">
    <source>
        <dbReference type="Proteomes" id="UP000075881"/>
    </source>
</evidence>
<dbReference type="InterPro" id="IPR012677">
    <property type="entry name" value="Nucleotide-bd_a/b_plait_sf"/>
</dbReference>
<reference evidence="5" key="2">
    <citation type="submission" date="2020-05" db="UniProtKB">
        <authorList>
            <consortium name="EnsemblMetazoa"/>
        </authorList>
    </citation>
    <scope>IDENTIFICATION</scope>
    <source>
        <strain evidence="5">ACHKN1017</strain>
    </source>
</reference>
<dbReference type="PANTHER" id="PTHR48025:SF1">
    <property type="entry name" value="RRM DOMAIN-CONTAINING PROTEIN"/>
    <property type="match status" value="1"/>
</dbReference>
<feature type="compositionally biased region" description="Gly residues" evidence="3">
    <location>
        <begin position="892"/>
        <end position="905"/>
    </location>
</feature>
<dbReference type="Proteomes" id="UP000075881">
    <property type="component" value="Unassembled WGS sequence"/>
</dbReference>
<evidence type="ECO:0000256" key="3">
    <source>
        <dbReference type="SAM" id="MobiDB-lite"/>
    </source>
</evidence>
<dbReference type="CDD" id="cd00590">
    <property type="entry name" value="RRM_SF"/>
    <property type="match status" value="4"/>
</dbReference>
<feature type="compositionally biased region" description="Low complexity" evidence="3">
    <location>
        <begin position="1158"/>
        <end position="1178"/>
    </location>
</feature>
<feature type="region of interest" description="Disordered" evidence="3">
    <location>
        <begin position="1"/>
        <end position="48"/>
    </location>
</feature>
<organism evidence="5 6">
    <name type="scientific">Anopheles christyi</name>
    <dbReference type="NCBI Taxonomy" id="43041"/>
    <lineage>
        <taxon>Eukaryota</taxon>
        <taxon>Metazoa</taxon>
        <taxon>Ecdysozoa</taxon>
        <taxon>Arthropoda</taxon>
        <taxon>Hexapoda</taxon>
        <taxon>Insecta</taxon>
        <taxon>Pterygota</taxon>
        <taxon>Neoptera</taxon>
        <taxon>Endopterygota</taxon>
        <taxon>Diptera</taxon>
        <taxon>Nematocera</taxon>
        <taxon>Culicoidea</taxon>
        <taxon>Culicidae</taxon>
        <taxon>Anophelinae</taxon>
        <taxon>Anopheles</taxon>
    </lineage>
</organism>
<dbReference type="STRING" id="43041.A0A182JTU5"/>
<feature type="compositionally biased region" description="Gly residues" evidence="3">
    <location>
        <begin position="704"/>
        <end position="713"/>
    </location>
</feature>
<evidence type="ECO:0000256" key="2">
    <source>
        <dbReference type="PROSITE-ProRule" id="PRU00176"/>
    </source>
</evidence>
<protein>
    <recommendedName>
        <fullName evidence="4">RRM domain-containing protein</fullName>
    </recommendedName>
</protein>
<feature type="compositionally biased region" description="Low complexity" evidence="3">
    <location>
        <begin position="1003"/>
        <end position="1020"/>
    </location>
</feature>
<feature type="compositionally biased region" description="Gly residues" evidence="3">
    <location>
        <begin position="1021"/>
        <end position="1033"/>
    </location>
</feature>
<dbReference type="PANTHER" id="PTHR48025">
    <property type="entry name" value="OS02G0815200 PROTEIN"/>
    <property type="match status" value="1"/>
</dbReference>
<feature type="region of interest" description="Disordered" evidence="3">
    <location>
        <begin position="963"/>
        <end position="1132"/>
    </location>
</feature>
<proteinExistence type="predicted"/>
<feature type="region of interest" description="Disordered" evidence="3">
    <location>
        <begin position="380"/>
        <end position="412"/>
    </location>
</feature>
<feature type="compositionally biased region" description="Gly residues" evidence="3">
    <location>
        <begin position="807"/>
        <end position="822"/>
    </location>
</feature>